<gene>
    <name evidence="2" type="ORF">DAEQUDRAFT_758234</name>
</gene>
<dbReference type="EMBL" id="KV429077">
    <property type="protein sequence ID" value="KZT67384.1"/>
    <property type="molecule type" value="Genomic_DNA"/>
</dbReference>
<accession>A0A165NUA2</accession>
<feature type="compositionally biased region" description="Low complexity" evidence="1">
    <location>
        <begin position="338"/>
        <end position="356"/>
    </location>
</feature>
<feature type="compositionally biased region" description="Basic residues" evidence="1">
    <location>
        <begin position="99"/>
        <end position="108"/>
    </location>
</feature>
<reference evidence="2 3" key="1">
    <citation type="journal article" date="2016" name="Mol. Biol. Evol.">
        <title>Comparative Genomics of Early-Diverging Mushroom-Forming Fungi Provides Insights into the Origins of Lignocellulose Decay Capabilities.</title>
        <authorList>
            <person name="Nagy L.G."/>
            <person name="Riley R."/>
            <person name="Tritt A."/>
            <person name="Adam C."/>
            <person name="Daum C."/>
            <person name="Floudas D."/>
            <person name="Sun H."/>
            <person name="Yadav J.S."/>
            <person name="Pangilinan J."/>
            <person name="Larsson K.H."/>
            <person name="Matsuura K."/>
            <person name="Barry K."/>
            <person name="Labutti K."/>
            <person name="Kuo R."/>
            <person name="Ohm R.A."/>
            <person name="Bhattacharya S.S."/>
            <person name="Shirouzu T."/>
            <person name="Yoshinaga Y."/>
            <person name="Martin F.M."/>
            <person name="Grigoriev I.V."/>
            <person name="Hibbett D.S."/>
        </authorList>
    </citation>
    <scope>NUCLEOTIDE SEQUENCE [LARGE SCALE GENOMIC DNA]</scope>
    <source>
        <strain evidence="2 3">L-15889</strain>
    </source>
</reference>
<evidence type="ECO:0000256" key="1">
    <source>
        <dbReference type="SAM" id="MobiDB-lite"/>
    </source>
</evidence>
<protein>
    <submittedName>
        <fullName evidence="2">Uncharacterized protein</fullName>
    </submittedName>
</protein>
<sequence>MSPSEDPASSPERSPSVKAQHSARRKRRQSKANEDAEESQGEETKNEDEQEDSASPGKPESNDQGVSAKKRAPKKVDVVLRGPSPTPGRQDSPATGRKPASRARRTPHSRAGSVASLAQDDADASPAVNGKPLSAVGTKAFQTPAKRVQSPDSVADDQSVYGESSKSGTRARKSEAERIEFLQNDPLTGEVEPHRVFCKECQEWVDLSPKRKYVMQNWVVHRKQQHKQRGSADKHDGSDLKSEVAGDDDDGHAEDDGASVAASSVAPLETPRTDKSSRERPSNRITAMQRKLALVNDPQVRRLTEQTVECAVCRAEVAVRGQVDYDLARWEEHKASCTRSTPRPAAPAEATPASSAKVPPLPGSAALRSPPSVASTDATAVGSEASPARGEKRAREEDDEGEQPRAVRPRTLFYEAPEGDSPGFLDWLTLPFRSFVRGFREGLSSG</sequence>
<dbReference type="Proteomes" id="UP000076727">
    <property type="component" value="Unassembled WGS sequence"/>
</dbReference>
<proteinExistence type="predicted"/>
<feature type="compositionally biased region" description="Basic residues" evidence="1">
    <location>
        <begin position="21"/>
        <end position="30"/>
    </location>
</feature>
<feature type="compositionally biased region" description="Acidic residues" evidence="1">
    <location>
        <begin position="35"/>
        <end position="52"/>
    </location>
</feature>
<name>A0A165NUA2_9APHY</name>
<feature type="region of interest" description="Disordered" evidence="1">
    <location>
        <begin position="1"/>
        <end position="192"/>
    </location>
</feature>
<organism evidence="2 3">
    <name type="scientific">Daedalea quercina L-15889</name>
    <dbReference type="NCBI Taxonomy" id="1314783"/>
    <lineage>
        <taxon>Eukaryota</taxon>
        <taxon>Fungi</taxon>
        <taxon>Dikarya</taxon>
        <taxon>Basidiomycota</taxon>
        <taxon>Agaricomycotina</taxon>
        <taxon>Agaricomycetes</taxon>
        <taxon>Polyporales</taxon>
        <taxon>Fomitopsis</taxon>
    </lineage>
</organism>
<evidence type="ECO:0000313" key="3">
    <source>
        <dbReference type="Proteomes" id="UP000076727"/>
    </source>
</evidence>
<dbReference type="OrthoDB" id="3262173at2759"/>
<feature type="region of interest" description="Disordered" evidence="1">
    <location>
        <begin position="221"/>
        <end position="290"/>
    </location>
</feature>
<feature type="compositionally biased region" description="Acidic residues" evidence="1">
    <location>
        <begin position="245"/>
        <end position="257"/>
    </location>
</feature>
<dbReference type="AlphaFoldDB" id="A0A165NUA2"/>
<feature type="compositionally biased region" description="Basic and acidic residues" evidence="1">
    <location>
        <begin position="230"/>
        <end position="244"/>
    </location>
</feature>
<feature type="compositionally biased region" description="Basic and acidic residues" evidence="1">
    <location>
        <begin position="271"/>
        <end position="282"/>
    </location>
</feature>
<feature type="region of interest" description="Disordered" evidence="1">
    <location>
        <begin position="335"/>
        <end position="415"/>
    </location>
</feature>
<keyword evidence="3" id="KW-1185">Reference proteome</keyword>
<dbReference type="STRING" id="1314783.A0A165NUA2"/>
<evidence type="ECO:0000313" key="2">
    <source>
        <dbReference type="EMBL" id="KZT67384.1"/>
    </source>
</evidence>